<feature type="binding site" evidence="1">
    <location>
        <position position="124"/>
    </location>
    <ligand>
        <name>a divalent metal cation</name>
        <dbReference type="ChEBI" id="CHEBI:60240"/>
        <label>2</label>
    </ligand>
</feature>
<dbReference type="SUPFAM" id="SSF51556">
    <property type="entry name" value="Metallo-dependent hydrolases"/>
    <property type="match status" value="1"/>
</dbReference>
<dbReference type="AlphaFoldDB" id="A0A1M6DLW4"/>
<evidence type="ECO:0000313" key="3">
    <source>
        <dbReference type="Proteomes" id="UP000184335"/>
    </source>
</evidence>
<dbReference type="PANTHER" id="PTHR46124:SF3">
    <property type="entry name" value="HYDROLASE"/>
    <property type="match status" value="1"/>
</dbReference>
<dbReference type="GO" id="GO:0016788">
    <property type="term" value="F:hydrolase activity, acting on ester bonds"/>
    <property type="evidence" value="ECO:0007669"/>
    <property type="project" value="InterPro"/>
</dbReference>
<keyword evidence="1" id="KW-0479">Metal-binding</keyword>
<dbReference type="Gene3D" id="3.20.20.140">
    <property type="entry name" value="Metal-dependent hydrolases"/>
    <property type="match status" value="1"/>
</dbReference>
<proteinExistence type="predicted"/>
<reference evidence="2 3" key="1">
    <citation type="submission" date="2016-11" db="EMBL/GenBank/DDBJ databases">
        <authorList>
            <person name="Jaros S."/>
            <person name="Januszkiewicz K."/>
            <person name="Wedrychowicz H."/>
        </authorList>
    </citation>
    <scope>NUCLEOTIDE SEQUENCE [LARGE SCALE GENOMIC DNA]</scope>
    <source>
        <strain evidence="2 3">DSM 25479</strain>
    </source>
</reference>
<dbReference type="InterPro" id="IPR001130">
    <property type="entry name" value="TatD-like"/>
</dbReference>
<accession>A0A1M6DLW4</accession>
<evidence type="ECO:0000313" key="2">
    <source>
        <dbReference type="EMBL" id="SHI74175.1"/>
    </source>
</evidence>
<organism evidence="2 3">
    <name type="scientific">Cruoricaptor ignavus</name>
    <dbReference type="NCBI Taxonomy" id="1118202"/>
    <lineage>
        <taxon>Bacteria</taxon>
        <taxon>Pseudomonadati</taxon>
        <taxon>Bacteroidota</taxon>
        <taxon>Flavobacteriia</taxon>
        <taxon>Flavobacteriales</taxon>
        <taxon>Weeksellaceae</taxon>
        <taxon>Cruoricaptor</taxon>
    </lineage>
</organism>
<protein>
    <submittedName>
        <fullName evidence="2">TatD DNase family protein</fullName>
    </submittedName>
</protein>
<feature type="binding site" evidence="1">
    <location>
        <position position="102"/>
    </location>
    <ligand>
        <name>a divalent metal cation</name>
        <dbReference type="ChEBI" id="CHEBI:60240"/>
        <label>2</label>
    </ligand>
</feature>
<gene>
    <name evidence="2" type="ORF">SAMN05443429_10423</name>
</gene>
<feature type="binding site" evidence="1">
    <location>
        <position position="67"/>
    </location>
    <ligand>
        <name>a divalent metal cation</name>
        <dbReference type="ChEBI" id="CHEBI:60240"/>
        <label>1</label>
    </ligand>
</feature>
<dbReference type="Proteomes" id="UP000184335">
    <property type="component" value="Unassembled WGS sequence"/>
</dbReference>
<dbReference type="PIRSF" id="PIRSF005902">
    <property type="entry name" value="DNase_TatD"/>
    <property type="match status" value="1"/>
</dbReference>
<sequence length="210" mass="24110">MNVQYFNFHHHKKELSGGIYNLVMDEPPAQRWFSAGIHPMEITENWQQKFEEINRKVLSSRCIAIGECGLDSRAAAPHSLQDEVFLKHLELAESLRKPLIIHCVRRHQDLIRLCGNAQVPLIVHGFNKKSETARALLGAGFYLSFGAELLRSVSLQEIFREISPDSFFLETDDTEIEIEEIYSKAAEIKQVTMSQINKQIFENLAKLKDE</sequence>
<dbReference type="InterPro" id="IPR032466">
    <property type="entry name" value="Metal_Hydrolase"/>
</dbReference>
<keyword evidence="3" id="KW-1185">Reference proteome</keyword>
<dbReference type="GO" id="GO:0046872">
    <property type="term" value="F:metal ion binding"/>
    <property type="evidence" value="ECO:0007669"/>
    <property type="project" value="UniProtKB-KW"/>
</dbReference>
<dbReference type="Pfam" id="PF01026">
    <property type="entry name" value="TatD_DNase"/>
    <property type="match status" value="1"/>
</dbReference>
<dbReference type="PANTHER" id="PTHR46124">
    <property type="entry name" value="D-AMINOACYL-TRNA DEACYLASE"/>
    <property type="match status" value="1"/>
</dbReference>
<evidence type="ECO:0000256" key="1">
    <source>
        <dbReference type="PIRSR" id="PIRSR005902-1"/>
    </source>
</evidence>
<feature type="binding site" evidence="1">
    <location>
        <position position="172"/>
    </location>
    <ligand>
        <name>a divalent metal cation</name>
        <dbReference type="ChEBI" id="CHEBI:60240"/>
        <label>1</label>
    </ligand>
</feature>
<dbReference type="GO" id="GO:0005829">
    <property type="term" value="C:cytosol"/>
    <property type="evidence" value="ECO:0007669"/>
    <property type="project" value="TreeGrafter"/>
</dbReference>
<dbReference type="EMBL" id="FQYI01000004">
    <property type="protein sequence ID" value="SHI74175.1"/>
    <property type="molecule type" value="Genomic_DNA"/>
</dbReference>
<name>A0A1M6DLW4_9FLAO</name>
<dbReference type="STRING" id="1118202.SAMN05443429_10423"/>